<dbReference type="InterPro" id="IPR023801">
    <property type="entry name" value="His_deacetylse_dom"/>
</dbReference>
<evidence type="ECO:0000259" key="6">
    <source>
        <dbReference type="Pfam" id="PF00850"/>
    </source>
</evidence>
<dbReference type="Pfam" id="PF00850">
    <property type="entry name" value="Hist_deacetyl"/>
    <property type="match status" value="1"/>
</dbReference>
<keyword evidence="5" id="KW-0862">Zinc</keyword>
<sequence>MKVIHTSRHLGHDPQVEIEASALQPAFEHIGRAEAIHSVLRADPAFELLEPDNWGTSPIEAVHDPGLIRFLHDAWSEYQHYRPSTREVVPDVFLRPELRAGMDPTTEPQAIEARLGWWSYEVTTPITEGTFDAAIGAVDTALSATNLVLDGERAAYGLCRPPGHHAGTSLYGGYCFLNNAAIAAHHVASTTGARVTILDVDYHHGNGTQQIFYGRDDVQYVSLHADPVRAYPYVTGFAEEIGTGRGRGTTSNILLPADTDDDAYLVALNQACDLISGFAPSLLIVSLGLDTFIDDPIADLALTTEGFERCGRVVRQLDLPTVVLQEGGYDVASLGENVRRWLMGLDTAVSPVTSE</sequence>
<evidence type="ECO:0000256" key="3">
    <source>
        <dbReference type="ARBA" id="ARBA00022723"/>
    </source>
</evidence>
<organism evidence="7">
    <name type="scientific">freshwater metagenome</name>
    <dbReference type="NCBI Taxonomy" id="449393"/>
    <lineage>
        <taxon>unclassified sequences</taxon>
        <taxon>metagenomes</taxon>
        <taxon>ecological metagenomes</taxon>
    </lineage>
</organism>
<dbReference type="PRINTS" id="PR01270">
    <property type="entry name" value="HDASUPER"/>
</dbReference>
<dbReference type="Gene3D" id="3.40.800.20">
    <property type="entry name" value="Histone deacetylase domain"/>
    <property type="match status" value="1"/>
</dbReference>
<dbReference type="GO" id="GO:0046872">
    <property type="term" value="F:metal ion binding"/>
    <property type="evidence" value="ECO:0007669"/>
    <property type="project" value="UniProtKB-KW"/>
</dbReference>
<dbReference type="CDD" id="cd10001">
    <property type="entry name" value="HDAC_classII_APAH"/>
    <property type="match status" value="1"/>
</dbReference>
<dbReference type="GO" id="GO:0016787">
    <property type="term" value="F:hydrolase activity"/>
    <property type="evidence" value="ECO:0007669"/>
    <property type="project" value="UniProtKB-KW"/>
</dbReference>
<dbReference type="SUPFAM" id="SSF52768">
    <property type="entry name" value="Arginase/deacetylase"/>
    <property type="match status" value="1"/>
</dbReference>
<feature type="domain" description="Histone deacetylase" evidence="6">
    <location>
        <begin position="28"/>
        <end position="341"/>
    </location>
</feature>
<dbReference type="PANTHER" id="PTHR10625">
    <property type="entry name" value="HISTONE DEACETYLASE HDAC1-RELATED"/>
    <property type="match status" value="1"/>
</dbReference>
<evidence type="ECO:0000256" key="2">
    <source>
        <dbReference type="ARBA" id="ARBA00005947"/>
    </source>
</evidence>
<evidence type="ECO:0000256" key="5">
    <source>
        <dbReference type="ARBA" id="ARBA00022833"/>
    </source>
</evidence>
<dbReference type="EMBL" id="CAEMXZ010000017">
    <property type="protein sequence ID" value="CAB4322830.1"/>
    <property type="molecule type" value="Genomic_DNA"/>
</dbReference>
<dbReference type="AlphaFoldDB" id="A0A6J5Y9I4"/>
<name>A0A6J5Y9I4_9ZZZZ</name>
<evidence type="ECO:0000256" key="1">
    <source>
        <dbReference type="ARBA" id="ARBA00001947"/>
    </source>
</evidence>
<evidence type="ECO:0000313" key="8">
    <source>
        <dbReference type="EMBL" id="CAB4931976.1"/>
    </source>
</evidence>
<dbReference type="InterPro" id="IPR037138">
    <property type="entry name" value="His_deacetylse_dom_sf"/>
</dbReference>
<reference evidence="7" key="1">
    <citation type="submission" date="2020-05" db="EMBL/GenBank/DDBJ databases">
        <authorList>
            <person name="Chiriac C."/>
            <person name="Salcher M."/>
            <person name="Ghai R."/>
            <person name="Kavagutti S V."/>
        </authorList>
    </citation>
    <scope>NUCLEOTIDE SEQUENCE</scope>
</reference>
<dbReference type="GO" id="GO:0040029">
    <property type="term" value="P:epigenetic regulation of gene expression"/>
    <property type="evidence" value="ECO:0007669"/>
    <property type="project" value="TreeGrafter"/>
</dbReference>
<comment type="similarity">
    <text evidence="2">Belongs to the histone deacetylase family.</text>
</comment>
<keyword evidence="4" id="KW-0378">Hydrolase</keyword>
<accession>A0A6J5Y9I4</accession>
<protein>
    <submittedName>
        <fullName evidence="7">Unannotated protein</fullName>
    </submittedName>
</protein>
<dbReference type="EMBL" id="CAFBNC010000026">
    <property type="protein sequence ID" value="CAB4931976.1"/>
    <property type="molecule type" value="Genomic_DNA"/>
</dbReference>
<dbReference type="InterPro" id="IPR000286">
    <property type="entry name" value="HDACs"/>
</dbReference>
<evidence type="ECO:0000256" key="4">
    <source>
        <dbReference type="ARBA" id="ARBA00022801"/>
    </source>
</evidence>
<keyword evidence="3" id="KW-0479">Metal-binding</keyword>
<dbReference type="PANTHER" id="PTHR10625:SF17">
    <property type="entry name" value="HISTONE DEACETYLASE 8"/>
    <property type="match status" value="1"/>
</dbReference>
<evidence type="ECO:0000313" key="7">
    <source>
        <dbReference type="EMBL" id="CAB4322830.1"/>
    </source>
</evidence>
<gene>
    <name evidence="7" type="ORF">UFOPK1392_00567</name>
    <name evidence="8" type="ORF">UFOPK3733_00724</name>
</gene>
<dbReference type="InterPro" id="IPR023696">
    <property type="entry name" value="Ureohydrolase_dom_sf"/>
</dbReference>
<dbReference type="GO" id="GO:0004407">
    <property type="term" value="F:histone deacetylase activity"/>
    <property type="evidence" value="ECO:0007669"/>
    <property type="project" value="TreeGrafter"/>
</dbReference>
<comment type="cofactor">
    <cofactor evidence="1">
        <name>Zn(2+)</name>
        <dbReference type="ChEBI" id="CHEBI:29105"/>
    </cofactor>
</comment>
<proteinExistence type="inferred from homology"/>